<evidence type="ECO:0000313" key="2">
    <source>
        <dbReference type="Proteomes" id="UP000198878"/>
    </source>
</evidence>
<name>A0A1H5QT07_9PSEU</name>
<dbReference type="AlphaFoldDB" id="A0A1H5QT07"/>
<sequence>MTVEVIKVSTDQLRRDREQLLRDLRITEDDLRSRVTGELATSDERAALERLKEIAFLLGEDE</sequence>
<organism evidence="1 2">
    <name type="scientific">Amycolatopsis pretoriensis</name>
    <dbReference type="NCBI Taxonomy" id="218821"/>
    <lineage>
        <taxon>Bacteria</taxon>
        <taxon>Bacillati</taxon>
        <taxon>Actinomycetota</taxon>
        <taxon>Actinomycetes</taxon>
        <taxon>Pseudonocardiales</taxon>
        <taxon>Pseudonocardiaceae</taxon>
        <taxon>Amycolatopsis</taxon>
    </lineage>
</organism>
<dbReference type="Proteomes" id="UP000198878">
    <property type="component" value="Unassembled WGS sequence"/>
</dbReference>
<protein>
    <submittedName>
        <fullName evidence="1">Uncharacterized protein</fullName>
    </submittedName>
</protein>
<dbReference type="EMBL" id="FNUJ01000004">
    <property type="protein sequence ID" value="SEF29272.1"/>
    <property type="molecule type" value="Genomic_DNA"/>
</dbReference>
<reference evidence="2" key="1">
    <citation type="submission" date="2016-10" db="EMBL/GenBank/DDBJ databases">
        <authorList>
            <person name="Varghese N."/>
            <person name="Submissions S."/>
        </authorList>
    </citation>
    <scope>NUCLEOTIDE SEQUENCE [LARGE SCALE GENOMIC DNA]</scope>
    <source>
        <strain evidence="2">DSM 44654</strain>
    </source>
</reference>
<gene>
    <name evidence="1" type="ORF">SAMN05421837_104617</name>
</gene>
<dbReference type="OrthoDB" id="3699661at2"/>
<dbReference type="RefSeq" id="WP_086680911.1">
    <property type="nucleotide sequence ID" value="NZ_FNUJ01000004.1"/>
</dbReference>
<proteinExistence type="predicted"/>
<accession>A0A1H5QT07</accession>
<keyword evidence="2" id="KW-1185">Reference proteome</keyword>
<dbReference type="STRING" id="218821.SAMN05421837_104617"/>
<evidence type="ECO:0000313" key="1">
    <source>
        <dbReference type="EMBL" id="SEF29272.1"/>
    </source>
</evidence>